<keyword evidence="4" id="KW-0328">Glycosyltransferase</keyword>
<evidence type="ECO:0000313" key="5">
    <source>
        <dbReference type="Proteomes" id="UP000198577"/>
    </source>
</evidence>
<dbReference type="GO" id="GO:0016757">
    <property type="term" value="F:glycosyltransferase activity"/>
    <property type="evidence" value="ECO:0007669"/>
    <property type="project" value="UniProtKB-KW"/>
</dbReference>
<dbReference type="Pfam" id="PF13439">
    <property type="entry name" value="Glyco_transf_4"/>
    <property type="match status" value="1"/>
</dbReference>
<dbReference type="PANTHER" id="PTHR45947:SF3">
    <property type="entry name" value="SULFOQUINOVOSYL TRANSFERASE SQD2"/>
    <property type="match status" value="1"/>
</dbReference>
<reference evidence="4 5" key="1">
    <citation type="submission" date="2016-10" db="EMBL/GenBank/DDBJ databases">
        <authorList>
            <person name="de Groot N.N."/>
        </authorList>
    </citation>
    <scope>NUCLEOTIDE SEQUENCE [LARGE SCALE GENOMIC DNA]</scope>
    <source>
        <strain evidence="4 5">DSM 20678</strain>
    </source>
</reference>
<sequence length="377" mass="43794">MVLQVNKMYWPDIGGVETVVKQYAEYLKRFDEVVVLCVNKKFTLKTIVEKINGIRVYRCASFGTFMSMPISVAFFWHLFRLAKIADVIHFHEPFPLGSVGSLLLKFLSKNKKVYVTWHSDIVKQKKLKRFVEFFQKQLCKRANAIIVTSQRMIEFSSVLKNFKDKIVVIPLSLDKRDYYRDYDVNNIEQSLLNLPQEFVLFLGRLSYYKGIDVLLEAIEMIQEDIPFVIAGDGELREDIMRRVQNSQKKIYFISRQVSEDEKLYLIKNSKFLVFPSVLPSEAFGIVQLEAMIYGKPVINTNLPTGVPWVSLNDVSGLTVEPSNSKQLAEAIKKLYFDEELYTRLARGALERFNEYFDSDVTNKILYNLYADVITKKV</sequence>
<organism evidence="4 5">
    <name type="scientific">Caldicoprobacter faecalis</name>
    <dbReference type="NCBI Taxonomy" id="937334"/>
    <lineage>
        <taxon>Bacteria</taxon>
        <taxon>Bacillati</taxon>
        <taxon>Bacillota</taxon>
        <taxon>Clostridia</taxon>
        <taxon>Caldicoprobacterales</taxon>
        <taxon>Caldicoprobacteraceae</taxon>
        <taxon>Caldicoprobacter</taxon>
    </lineage>
</organism>
<keyword evidence="1" id="KW-1133">Transmembrane helix</keyword>
<feature type="transmembrane region" description="Helical" evidence="1">
    <location>
        <begin position="59"/>
        <end position="79"/>
    </location>
</feature>
<accession>A0A1I5XQ01</accession>
<keyword evidence="1" id="KW-0812">Transmembrane</keyword>
<evidence type="ECO:0000313" key="4">
    <source>
        <dbReference type="EMBL" id="SFQ33817.1"/>
    </source>
</evidence>
<dbReference type="SUPFAM" id="SSF53756">
    <property type="entry name" value="UDP-Glycosyltransferase/glycogen phosphorylase"/>
    <property type="match status" value="1"/>
</dbReference>
<keyword evidence="4" id="KW-0808">Transferase</keyword>
<feature type="domain" description="Glycosyltransferase subfamily 4-like N-terminal" evidence="3">
    <location>
        <begin position="13"/>
        <end position="172"/>
    </location>
</feature>
<keyword evidence="1" id="KW-0472">Membrane</keyword>
<gene>
    <name evidence="4" type="ORF">SAMN05444406_1298</name>
</gene>
<dbReference type="InterPro" id="IPR050194">
    <property type="entry name" value="Glycosyltransferase_grp1"/>
</dbReference>
<name>A0A1I5XQ01_9FIRM</name>
<evidence type="ECO:0000259" key="3">
    <source>
        <dbReference type="Pfam" id="PF13439"/>
    </source>
</evidence>
<dbReference type="EMBL" id="FOXR01000029">
    <property type="protein sequence ID" value="SFQ33817.1"/>
    <property type="molecule type" value="Genomic_DNA"/>
</dbReference>
<evidence type="ECO:0000256" key="1">
    <source>
        <dbReference type="SAM" id="Phobius"/>
    </source>
</evidence>
<dbReference type="InterPro" id="IPR028098">
    <property type="entry name" value="Glyco_trans_4-like_N"/>
</dbReference>
<keyword evidence="5" id="KW-1185">Reference proteome</keyword>
<dbReference type="STRING" id="937334.SAMN05444406_1298"/>
<dbReference type="InterPro" id="IPR001296">
    <property type="entry name" value="Glyco_trans_1"/>
</dbReference>
<dbReference type="RefSeq" id="WP_177206147.1">
    <property type="nucleotide sequence ID" value="NZ_FOXR01000029.1"/>
</dbReference>
<proteinExistence type="predicted"/>
<dbReference type="Pfam" id="PF00534">
    <property type="entry name" value="Glycos_transf_1"/>
    <property type="match status" value="1"/>
</dbReference>
<dbReference type="PANTHER" id="PTHR45947">
    <property type="entry name" value="SULFOQUINOVOSYL TRANSFERASE SQD2"/>
    <property type="match status" value="1"/>
</dbReference>
<protein>
    <submittedName>
        <fullName evidence="4">Rhamnosyl/mannosyltransferase</fullName>
    </submittedName>
</protein>
<dbReference type="Gene3D" id="3.40.50.2000">
    <property type="entry name" value="Glycogen Phosphorylase B"/>
    <property type="match status" value="2"/>
</dbReference>
<dbReference type="Proteomes" id="UP000198577">
    <property type="component" value="Unassembled WGS sequence"/>
</dbReference>
<dbReference type="AlphaFoldDB" id="A0A1I5XQ01"/>
<feature type="domain" description="Glycosyl transferase family 1" evidence="2">
    <location>
        <begin position="186"/>
        <end position="348"/>
    </location>
</feature>
<evidence type="ECO:0000259" key="2">
    <source>
        <dbReference type="Pfam" id="PF00534"/>
    </source>
</evidence>